<dbReference type="SUPFAM" id="SSF53098">
    <property type="entry name" value="Ribonuclease H-like"/>
    <property type="match status" value="1"/>
</dbReference>
<name>A0A1I8QER0_STOCA</name>
<dbReference type="PROSITE" id="PS50879">
    <property type="entry name" value="RNASE_H_1"/>
    <property type="match status" value="1"/>
</dbReference>
<proteinExistence type="predicted"/>
<keyword evidence="3" id="KW-1185">Reference proteome</keyword>
<reference evidence="2" key="1">
    <citation type="submission" date="2020-05" db="UniProtKB">
        <authorList>
            <consortium name="EnsemblMetazoa"/>
        </authorList>
    </citation>
    <scope>IDENTIFICATION</scope>
    <source>
        <strain evidence="2">USDA</strain>
    </source>
</reference>
<dbReference type="EnsemblMetazoa" id="SCAU016443-RA">
    <property type="protein sequence ID" value="SCAU016443-PA"/>
    <property type="gene ID" value="SCAU016443"/>
</dbReference>
<dbReference type="Proteomes" id="UP000095300">
    <property type="component" value="Unassembled WGS sequence"/>
</dbReference>
<organism evidence="2 3">
    <name type="scientific">Stomoxys calcitrans</name>
    <name type="common">Stable fly</name>
    <name type="synonym">Conops calcitrans</name>
    <dbReference type="NCBI Taxonomy" id="35570"/>
    <lineage>
        <taxon>Eukaryota</taxon>
        <taxon>Metazoa</taxon>
        <taxon>Ecdysozoa</taxon>
        <taxon>Arthropoda</taxon>
        <taxon>Hexapoda</taxon>
        <taxon>Insecta</taxon>
        <taxon>Pterygota</taxon>
        <taxon>Neoptera</taxon>
        <taxon>Endopterygota</taxon>
        <taxon>Diptera</taxon>
        <taxon>Brachycera</taxon>
        <taxon>Muscomorpha</taxon>
        <taxon>Muscoidea</taxon>
        <taxon>Muscidae</taxon>
        <taxon>Stomoxys</taxon>
    </lineage>
</organism>
<dbReference type="AlphaFoldDB" id="A0A1I8QER0"/>
<dbReference type="InterPro" id="IPR002156">
    <property type="entry name" value="RNaseH_domain"/>
</dbReference>
<sequence length="218" mass="24924">MSKVAILTDSQSGIMALQSSDHRNFLIDEFIDLIVFATRVEIHFIPGHAGIRHNEIVDQAARDVTNGGILRIRWPIKDAVARISDILWSEWSEEYNDLASRSSSHYFRLFPNPSKKTWFNSCEESPQDQKTINRILSNHCFCSSTLAKMHVTPEANCDVCDVEETASHILFQCGKYALTRARYPCLQNMDTVEEFVNVHGLDKVFELTRFLSEVDVQL</sequence>
<evidence type="ECO:0000313" key="2">
    <source>
        <dbReference type="EnsemblMetazoa" id="SCAU016443-PA"/>
    </source>
</evidence>
<dbReference type="Gene3D" id="3.30.420.10">
    <property type="entry name" value="Ribonuclease H-like superfamily/Ribonuclease H"/>
    <property type="match status" value="1"/>
</dbReference>
<dbReference type="VEuPathDB" id="VectorBase:SCAU016443"/>
<gene>
    <name evidence="2" type="primary">106081050</name>
</gene>
<feature type="domain" description="RNase H type-1" evidence="1">
    <location>
        <begin position="1"/>
        <end position="66"/>
    </location>
</feature>
<evidence type="ECO:0000259" key="1">
    <source>
        <dbReference type="PROSITE" id="PS50879"/>
    </source>
</evidence>
<dbReference type="GO" id="GO:0004523">
    <property type="term" value="F:RNA-DNA hybrid ribonuclease activity"/>
    <property type="evidence" value="ECO:0007669"/>
    <property type="project" value="InterPro"/>
</dbReference>
<dbReference type="InterPro" id="IPR036397">
    <property type="entry name" value="RNaseH_sf"/>
</dbReference>
<protein>
    <recommendedName>
        <fullName evidence="1">RNase H type-1 domain-containing protein</fullName>
    </recommendedName>
</protein>
<evidence type="ECO:0000313" key="3">
    <source>
        <dbReference type="Proteomes" id="UP000095300"/>
    </source>
</evidence>
<dbReference type="GO" id="GO:0003676">
    <property type="term" value="F:nucleic acid binding"/>
    <property type="evidence" value="ECO:0007669"/>
    <property type="project" value="InterPro"/>
</dbReference>
<dbReference type="InterPro" id="IPR012337">
    <property type="entry name" value="RNaseH-like_sf"/>
</dbReference>
<accession>A0A1I8QER0</accession>